<organism evidence="1 2">
    <name type="scientific">Lagenidium giganteum</name>
    <dbReference type="NCBI Taxonomy" id="4803"/>
    <lineage>
        <taxon>Eukaryota</taxon>
        <taxon>Sar</taxon>
        <taxon>Stramenopiles</taxon>
        <taxon>Oomycota</taxon>
        <taxon>Peronosporomycetes</taxon>
        <taxon>Pythiales</taxon>
        <taxon>Pythiaceae</taxon>
    </lineage>
</organism>
<dbReference type="Pfam" id="PF13975">
    <property type="entry name" value="gag-asp_proteas"/>
    <property type="match status" value="1"/>
</dbReference>
<dbReference type="SUPFAM" id="SSF50630">
    <property type="entry name" value="Acid proteases"/>
    <property type="match status" value="1"/>
</dbReference>
<gene>
    <name evidence="1" type="ORF">N0F65_005693</name>
</gene>
<dbReference type="InterPro" id="IPR021109">
    <property type="entry name" value="Peptidase_aspartic_dom_sf"/>
</dbReference>
<dbReference type="CDD" id="cd00303">
    <property type="entry name" value="retropepsin_like"/>
    <property type="match status" value="1"/>
</dbReference>
<reference evidence="1" key="2">
    <citation type="journal article" date="2023" name="Microbiol Resour">
        <title>Decontamination and Annotation of the Draft Genome Sequence of the Oomycete Lagenidium giganteum ARSEF 373.</title>
        <authorList>
            <person name="Morgan W.R."/>
            <person name="Tartar A."/>
        </authorList>
    </citation>
    <scope>NUCLEOTIDE SEQUENCE</scope>
    <source>
        <strain evidence="1">ARSEF 373</strain>
    </source>
</reference>
<dbReference type="Gene3D" id="2.40.70.10">
    <property type="entry name" value="Acid Proteases"/>
    <property type="match status" value="1"/>
</dbReference>
<evidence type="ECO:0000313" key="2">
    <source>
        <dbReference type="Proteomes" id="UP001146120"/>
    </source>
</evidence>
<evidence type="ECO:0000313" key="1">
    <source>
        <dbReference type="EMBL" id="DBA03803.1"/>
    </source>
</evidence>
<comment type="caution">
    <text evidence="1">The sequence shown here is derived from an EMBL/GenBank/DDBJ whole genome shotgun (WGS) entry which is preliminary data.</text>
</comment>
<dbReference type="EMBL" id="DAKRPA010000015">
    <property type="protein sequence ID" value="DBA03803.1"/>
    <property type="molecule type" value="Genomic_DNA"/>
</dbReference>
<keyword evidence="2" id="KW-1185">Reference proteome</keyword>
<reference evidence="1" key="1">
    <citation type="submission" date="2022-11" db="EMBL/GenBank/DDBJ databases">
        <authorList>
            <person name="Morgan W.R."/>
            <person name="Tartar A."/>
        </authorList>
    </citation>
    <scope>NUCLEOTIDE SEQUENCE</scope>
    <source>
        <strain evidence="1">ARSEF 373</strain>
    </source>
</reference>
<name>A0AAV2ZA39_9STRA</name>
<dbReference type="Proteomes" id="UP001146120">
    <property type="component" value="Unassembled WGS sequence"/>
</dbReference>
<dbReference type="AlphaFoldDB" id="A0AAV2ZA39"/>
<proteinExistence type="predicted"/>
<accession>A0AAV2ZA39</accession>
<protein>
    <submittedName>
        <fullName evidence="1">Uncharacterized protein</fullName>
    </submittedName>
</protein>
<sequence length="211" mass="23940">MGDRKRAFCPNGKESWIDVTFKAIGLTRTIVSLSRHDLSRYKPKPMERRGDAHKLKCYFYNKPDHLKRDCLKLKNANGGKDKENGAPHHLSLVGDHPLLYQSSLIELSVVIRTDVTSRSVRTLLDCGATTTYLSRNFVKATNRRVVAHPSRQLRVQTGDGRTNTTSLKLVHVEMEVPSVPTPYTTFEVVYDLPDIVACILGMPFFKRSNRK</sequence>